<dbReference type="EMBL" id="CM007647">
    <property type="protein sequence ID" value="ONM01131.1"/>
    <property type="molecule type" value="Genomic_DNA"/>
</dbReference>
<name>A0A1D6KD17_MAIZE</name>
<dbReference type="AlphaFoldDB" id="A0A1D6KD17"/>
<accession>A0A1D6KD17</accession>
<proteinExistence type="predicted"/>
<reference evidence="2" key="1">
    <citation type="submission" date="2015-12" db="EMBL/GenBank/DDBJ databases">
        <title>Update maize B73 reference genome by single molecule sequencing technologies.</title>
        <authorList>
            <consortium name="Maize Genome Sequencing Project"/>
            <person name="Ware D."/>
        </authorList>
    </citation>
    <scope>NUCLEOTIDE SEQUENCE [LARGE SCALE GENOMIC DNA]</scope>
    <source>
        <tissue evidence="2">Seedling</tissue>
    </source>
</reference>
<organism evidence="2">
    <name type="scientific">Zea mays</name>
    <name type="common">Maize</name>
    <dbReference type="NCBI Taxonomy" id="4577"/>
    <lineage>
        <taxon>Eukaryota</taxon>
        <taxon>Viridiplantae</taxon>
        <taxon>Streptophyta</taxon>
        <taxon>Embryophyta</taxon>
        <taxon>Tracheophyta</taxon>
        <taxon>Spermatophyta</taxon>
        <taxon>Magnoliopsida</taxon>
        <taxon>Liliopsida</taxon>
        <taxon>Poales</taxon>
        <taxon>Poaceae</taxon>
        <taxon>PACMAD clade</taxon>
        <taxon>Panicoideae</taxon>
        <taxon>Andropogonodae</taxon>
        <taxon>Andropogoneae</taxon>
        <taxon>Tripsacinae</taxon>
        <taxon>Zea</taxon>
    </lineage>
</organism>
<feature type="compositionally biased region" description="Basic and acidic residues" evidence="1">
    <location>
        <begin position="73"/>
        <end position="86"/>
    </location>
</feature>
<protein>
    <submittedName>
        <fullName evidence="2">Uncharacterized protein</fullName>
    </submittedName>
</protein>
<evidence type="ECO:0000256" key="1">
    <source>
        <dbReference type="SAM" id="MobiDB-lite"/>
    </source>
</evidence>
<dbReference type="InParanoid" id="A0A1D6KD17"/>
<sequence length="114" mass="12078">MGEELGSEEGGACGGDARLGVRRAAEEDGQSRAQASRASAKGELEQGEGARCREMGRDGARPDGCQQGEAAMDEQRASTAKDEARHSGYGNGQRDFSVHGRVDGGWPWKVELAR</sequence>
<gene>
    <name evidence="2" type="ORF">ZEAMMB73_Zm00001d030575</name>
</gene>
<feature type="compositionally biased region" description="Basic and acidic residues" evidence="1">
    <location>
        <begin position="40"/>
        <end position="61"/>
    </location>
</feature>
<evidence type="ECO:0000313" key="2">
    <source>
        <dbReference type="EMBL" id="ONM01131.1"/>
    </source>
</evidence>
<feature type="region of interest" description="Disordered" evidence="1">
    <location>
        <begin position="1"/>
        <end position="104"/>
    </location>
</feature>